<evidence type="ECO:0000256" key="10">
    <source>
        <dbReference type="SAM" id="Phobius"/>
    </source>
</evidence>
<evidence type="ECO:0000256" key="3">
    <source>
        <dbReference type="ARBA" id="ARBA00022679"/>
    </source>
</evidence>
<accession>A0A9N9KSP7</accession>
<dbReference type="EMBL" id="CAJVRL010000041">
    <property type="protein sequence ID" value="CAG8951317.1"/>
    <property type="molecule type" value="Genomic_DNA"/>
</dbReference>
<dbReference type="PANTHER" id="PTHR23063">
    <property type="entry name" value="PHOSPHOLIPID ACYLTRANSFERASE"/>
    <property type="match status" value="1"/>
</dbReference>
<name>A0A9N9KSP7_9HELO</name>
<organism evidence="12 13">
    <name type="scientific">Hymenoscyphus fraxineus</name>
    <dbReference type="NCBI Taxonomy" id="746836"/>
    <lineage>
        <taxon>Eukaryota</taxon>
        <taxon>Fungi</taxon>
        <taxon>Dikarya</taxon>
        <taxon>Ascomycota</taxon>
        <taxon>Pezizomycotina</taxon>
        <taxon>Leotiomycetes</taxon>
        <taxon>Helotiales</taxon>
        <taxon>Helotiaceae</taxon>
        <taxon>Hymenoscyphus</taxon>
    </lineage>
</organism>
<keyword evidence="7 10" id="KW-0472">Membrane</keyword>
<keyword evidence="3" id="KW-0808">Transferase</keyword>
<dbReference type="SUPFAM" id="SSF69593">
    <property type="entry name" value="Glycerol-3-phosphate (1)-acyltransferase"/>
    <property type="match status" value="1"/>
</dbReference>
<comment type="similarity">
    <text evidence="2">Belongs to the 1-acyl-sn-glycerol-3-phosphate acyltransferase family.</text>
</comment>
<dbReference type="PANTHER" id="PTHR23063:SF60">
    <property type="entry name" value="LYSOPHOSPHATIDIC ACID:OLEOYL-COA ACYLTRANSFERASE 1"/>
    <property type="match status" value="1"/>
</dbReference>
<protein>
    <recommendedName>
        <fullName evidence="11">Phospholipid/glycerol acyltransferase domain-containing protein</fullName>
    </recommendedName>
</protein>
<gene>
    <name evidence="12" type="ORF">HYFRA_00008067</name>
</gene>
<proteinExistence type="inferred from homology"/>
<dbReference type="GO" id="GO:0006629">
    <property type="term" value="P:lipid metabolic process"/>
    <property type="evidence" value="ECO:0007669"/>
    <property type="project" value="UniProtKB-KW"/>
</dbReference>
<evidence type="ECO:0000313" key="12">
    <source>
        <dbReference type="EMBL" id="CAG8951317.1"/>
    </source>
</evidence>
<feature type="compositionally biased region" description="Basic and acidic residues" evidence="9">
    <location>
        <begin position="1"/>
        <end position="16"/>
    </location>
</feature>
<feature type="domain" description="Phospholipid/glycerol acyltransferase" evidence="11">
    <location>
        <begin position="114"/>
        <end position="225"/>
    </location>
</feature>
<evidence type="ECO:0000313" key="13">
    <source>
        <dbReference type="Proteomes" id="UP000696280"/>
    </source>
</evidence>
<feature type="compositionally biased region" description="Low complexity" evidence="9">
    <location>
        <begin position="291"/>
        <end position="306"/>
    </location>
</feature>
<keyword evidence="5 10" id="KW-1133">Transmembrane helix</keyword>
<evidence type="ECO:0000256" key="8">
    <source>
        <dbReference type="ARBA" id="ARBA00023315"/>
    </source>
</evidence>
<evidence type="ECO:0000259" key="11">
    <source>
        <dbReference type="Pfam" id="PF01553"/>
    </source>
</evidence>
<evidence type="ECO:0000256" key="2">
    <source>
        <dbReference type="ARBA" id="ARBA00008655"/>
    </source>
</evidence>
<keyword evidence="4 10" id="KW-0812">Transmembrane</keyword>
<evidence type="ECO:0000256" key="1">
    <source>
        <dbReference type="ARBA" id="ARBA00004370"/>
    </source>
</evidence>
<dbReference type="GO" id="GO:0016746">
    <property type="term" value="F:acyltransferase activity"/>
    <property type="evidence" value="ECO:0007669"/>
    <property type="project" value="UniProtKB-KW"/>
</dbReference>
<dbReference type="GO" id="GO:0016020">
    <property type="term" value="C:membrane"/>
    <property type="evidence" value="ECO:0007669"/>
    <property type="project" value="UniProtKB-SubCell"/>
</dbReference>
<keyword evidence="8" id="KW-0012">Acyltransferase</keyword>
<feature type="transmembrane region" description="Helical" evidence="10">
    <location>
        <begin position="44"/>
        <end position="65"/>
    </location>
</feature>
<sequence>MEKYSQYRDRAFEKPTDAPSAGSGIAPFFPVSSQPAGIYLPGRIFLFVIKLVFLLAASTTYFFVLQWFPLPSLVKKAMLWTILGIPGVWWIDLQIDGVRKGSLAKKHTGRVPEPGDIIASSFTSPLDSLYLAAIFDPIFTISYPHTRQVQYISLFGAIFRALSSPREYPPNGAKMTDLHTLVAEHPTRVIVVFPECTTTNGGGIMPFSPSLLSTPTKTKIFPISLRYTPPDVTTPVPGQYWSFCWNLLSQPTHLIRVRIAEVVYNTSKPPPTEKKDRYLSNFLDTLGEEPTTTSSSDTLTSLGDQSNELSDQEQRVLDKVGEALARLGRVKRVGLTVKDKIAFVDAWSKRK</sequence>
<reference evidence="12" key="1">
    <citation type="submission" date="2021-07" db="EMBL/GenBank/DDBJ databases">
        <authorList>
            <person name="Durling M."/>
        </authorList>
    </citation>
    <scope>NUCLEOTIDE SEQUENCE</scope>
</reference>
<evidence type="ECO:0000256" key="4">
    <source>
        <dbReference type="ARBA" id="ARBA00022692"/>
    </source>
</evidence>
<feature type="region of interest" description="Disordered" evidence="9">
    <location>
        <begin position="286"/>
        <end position="313"/>
    </location>
</feature>
<dbReference type="InterPro" id="IPR002123">
    <property type="entry name" value="Plipid/glycerol_acylTrfase"/>
</dbReference>
<evidence type="ECO:0000256" key="9">
    <source>
        <dbReference type="SAM" id="MobiDB-lite"/>
    </source>
</evidence>
<keyword evidence="6" id="KW-0443">Lipid metabolism</keyword>
<comment type="caution">
    <text evidence="12">The sequence shown here is derived from an EMBL/GenBank/DDBJ whole genome shotgun (WGS) entry which is preliminary data.</text>
</comment>
<dbReference type="AlphaFoldDB" id="A0A9N9KSP7"/>
<dbReference type="OrthoDB" id="272512at2759"/>
<evidence type="ECO:0000256" key="7">
    <source>
        <dbReference type="ARBA" id="ARBA00023136"/>
    </source>
</evidence>
<feature type="region of interest" description="Disordered" evidence="9">
    <location>
        <begin position="1"/>
        <end position="20"/>
    </location>
</feature>
<evidence type="ECO:0000256" key="6">
    <source>
        <dbReference type="ARBA" id="ARBA00023098"/>
    </source>
</evidence>
<evidence type="ECO:0000256" key="5">
    <source>
        <dbReference type="ARBA" id="ARBA00022989"/>
    </source>
</evidence>
<keyword evidence="13" id="KW-1185">Reference proteome</keyword>
<comment type="subcellular location">
    <subcellularLocation>
        <location evidence="1">Membrane</location>
    </subcellularLocation>
</comment>
<dbReference type="Pfam" id="PF01553">
    <property type="entry name" value="Acyltransferase"/>
    <property type="match status" value="1"/>
</dbReference>
<dbReference type="Proteomes" id="UP000696280">
    <property type="component" value="Unassembled WGS sequence"/>
</dbReference>